<dbReference type="PANTHER" id="PTHR34215">
    <property type="entry name" value="BLL0784 PROTEIN"/>
    <property type="match status" value="1"/>
</dbReference>
<keyword evidence="4" id="KW-1185">Reference proteome</keyword>
<dbReference type="InterPro" id="IPR029064">
    <property type="entry name" value="Ribosomal_eL30-like_sf"/>
</dbReference>
<organism evidence="3 4">
    <name type="scientific">Novosphingobium taihuense</name>
    <dbReference type="NCBI Taxonomy" id="260085"/>
    <lineage>
        <taxon>Bacteria</taxon>
        <taxon>Pseudomonadati</taxon>
        <taxon>Pseudomonadota</taxon>
        <taxon>Alphaproteobacteria</taxon>
        <taxon>Sphingomonadales</taxon>
        <taxon>Sphingomonadaceae</taxon>
        <taxon>Novosphingobium</taxon>
    </lineage>
</organism>
<evidence type="ECO:0000259" key="2">
    <source>
        <dbReference type="Pfam" id="PF04296"/>
    </source>
</evidence>
<dbReference type="Gene3D" id="3.30.1230.10">
    <property type="entry name" value="YlxR-like"/>
    <property type="match status" value="1"/>
</dbReference>
<dbReference type="InterPro" id="IPR037465">
    <property type="entry name" value="YlxR"/>
</dbReference>
<comment type="caution">
    <text evidence="3">The sequence shown here is derived from an EMBL/GenBank/DDBJ whole genome shotgun (WGS) entry which is preliminary data.</text>
</comment>
<name>A0A7W7A8Q8_9SPHN</name>
<dbReference type="OrthoDB" id="9799836at2"/>
<feature type="region of interest" description="Disordered" evidence="1">
    <location>
        <begin position="226"/>
        <end position="248"/>
    </location>
</feature>
<dbReference type="SUPFAM" id="SSF64376">
    <property type="entry name" value="YlxR-like"/>
    <property type="match status" value="1"/>
</dbReference>
<evidence type="ECO:0000313" key="4">
    <source>
        <dbReference type="Proteomes" id="UP000538566"/>
    </source>
</evidence>
<protein>
    <recommendedName>
        <fullName evidence="2">YlxR domain-containing protein</fullName>
    </recommendedName>
</protein>
<dbReference type="InterPro" id="IPR007393">
    <property type="entry name" value="YlxR_dom"/>
</dbReference>
<accession>A0A7W7A8Q8</accession>
<dbReference type="PANTHER" id="PTHR34215:SF1">
    <property type="entry name" value="YLXR DOMAIN-CONTAINING PROTEIN"/>
    <property type="match status" value="1"/>
</dbReference>
<evidence type="ECO:0000256" key="1">
    <source>
        <dbReference type="SAM" id="MobiDB-lite"/>
    </source>
</evidence>
<gene>
    <name evidence="3" type="ORF">GGR37_000582</name>
</gene>
<dbReference type="EMBL" id="JACHOA010000001">
    <property type="protein sequence ID" value="MBB4612336.1"/>
    <property type="molecule type" value="Genomic_DNA"/>
</dbReference>
<feature type="compositionally biased region" description="Acidic residues" evidence="1">
    <location>
        <begin position="239"/>
        <end position="248"/>
    </location>
</feature>
<dbReference type="AlphaFoldDB" id="A0A7W7A8Q8"/>
<proteinExistence type="predicted"/>
<sequence length="248" mass="25997">MRIPHNEPLSSDIVGKAPAGKTPPERKCVLTGRHDARGDLTRLAISPDGDVLPDVMARAPGRGAWIGVNRETLEKAIANGKLKGALARAFKGAQLSIPADLPDRVEQALRRLVTDRLGIELRAGNVLLGTEKIAQGCRAGAVTFLGHANDAGTDGPNKLAQAWRVGEGAEGSGKKGMILPLDRAALSVALGRDNVVHLALTDAAATARVAAPLQRLMHFLGHETETEIDAAKPHPGAVADDDIDTKGE</sequence>
<dbReference type="InterPro" id="IPR035931">
    <property type="entry name" value="YlxR-like_sf"/>
</dbReference>
<dbReference type="Gene3D" id="3.30.1330.30">
    <property type="match status" value="1"/>
</dbReference>
<dbReference type="RefSeq" id="WP_144901766.1">
    <property type="nucleotide sequence ID" value="NZ_JACHOA010000001.1"/>
</dbReference>
<reference evidence="3 4" key="1">
    <citation type="submission" date="2020-08" db="EMBL/GenBank/DDBJ databases">
        <title>Genomic Encyclopedia of Type Strains, Phase IV (KMG-IV): sequencing the most valuable type-strain genomes for metagenomic binning, comparative biology and taxonomic classification.</title>
        <authorList>
            <person name="Goeker M."/>
        </authorList>
    </citation>
    <scope>NUCLEOTIDE SEQUENCE [LARGE SCALE GENOMIC DNA]</scope>
    <source>
        <strain evidence="3 4">DSM 17507</strain>
    </source>
</reference>
<evidence type="ECO:0000313" key="3">
    <source>
        <dbReference type="EMBL" id="MBB4612336.1"/>
    </source>
</evidence>
<dbReference type="Proteomes" id="UP000538566">
    <property type="component" value="Unassembled WGS sequence"/>
</dbReference>
<feature type="domain" description="YlxR" evidence="2">
    <location>
        <begin position="26"/>
        <end position="105"/>
    </location>
</feature>
<dbReference type="Pfam" id="PF04296">
    <property type="entry name" value="YlxR"/>
    <property type="match status" value="1"/>
</dbReference>
<feature type="region of interest" description="Disordered" evidence="1">
    <location>
        <begin position="1"/>
        <end position="29"/>
    </location>
</feature>